<gene>
    <name evidence="9" type="ORF">K9S39_25805</name>
</gene>
<proteinExistence type="predicted"/>
<evidence type="ECO:0000259" key="8">
    <source>
        <dbReference type="Pfam" id="PF03777"/>
    </source>
</evidence>
<evidence type="ECO:0000256" key="6">
    <source>
        <dbReference type="ARBA" id="ARBA00023087"/>
    </source>
</evidence>
<feature type="region of interest" description="Disordered" evidence="7">
    <location>
        <begin position="1"/>
        <end position="23"/>
    </location>
</feature>
<dbReference type="Pfam" id="PF03777">
    <property type="entry name" value="ChpA-C"/>
    <property type="match status" value="1"/>
</dbReference>
<feature type="compositionally biased region" description="Polar residues" evidence="7">
    <location>
        <begin position="76"/>
        <end position="89"/>
    </location>
</feature>
<evidence type="ECO:0000256" key="5">
    <source>
        <dbReference type="ARBA" id="ARBA00022889"/>
    </source>
</evidence>
<keyword evidence="6" id="KW-0034">Amyloid</keyword>
<evidence type="ECO:0000256" key="7">
    <source>
        <dbReference type="SAM" id="MobiDB-lite"/>
    </source>
</evidence>
<evidence type="ECO:0000256" key="1">
    <source>
        <dbReference type="ARBA" id="ARBA00004191"/>
    </source>
</evidence>
<keyword evidence="5" id="KW-0130">Cell adhesion</keyword>
<evidence type="ECO:0000256" key="3">
    <source>
        <dbReference type="ARBA" id="ARBA00022525"/>
    </source>
</evidence>
<dbReference type="EMBL" id="CP086322">
    <property type="protein sequence ID" value="UQA97935.1"/>
    <property type="molecule type" value="Genomic_DNA"/>
</dbReference>
<evidence type="ECO:0000313" key="10">
    <source>
        <dbReference type="Proteomes" id="UP000830115"/>
    </source>
</evidence>
<dbReference type="Proteomes" id="UP000830115">
    <property type="component" value="Chromosome"/>
</dbReference>
<keyword evidence="2" id="KW-0134">Cell wall</keyword>
<sequence length="153" mass="14452">MVAASGQRQASSGEGRGYSVHGPPVGGCGQGSGLGVGAAYAACASADGLRGCGDGGGAGSGGAGARPYRRGNATFGNSCANQGSPQASGATVAGSGALAGNTGQLPLDLPRNHCGNSGLTCDTTEAINTALDEAEHEGPSVLTPLIVPVVNGA</sequence>
<protein>
    <submittedName>
        <fullName evidence="9">Chaplin</fullName>
    </submittedName>
</protein>
<feature type="domain" description="Chaplin" evidence="8">
    <location>
        <begin position="85"/>
        <end position="117"/>
    </location>
</feature>
<keyword evidence="3" id="KW-0964">Secreted</keyword>
<accession>A0ABY4MK14</accession>
<dbReference type="InterPro" id="IPR005528">
    <property type="entry name" value="ChpA-H"/>
</dbReference>
<evidence type="ECO:0000256" key="2">
    <source>
        <dbReference type="ARBA" id="ARBA00022512"/>
    </source>
</evidence>
<keyword evidence="4" id="KW-0732">Signal</keyword>
<keyword evidence="10" id="KW-1185">Reference proteome</keyword>
<feature type="region of interest" description="Disordered" evidence="7">
    <location>
        <begin position="76"/>
        <end position="101"/>
    </location>
</feature>
<reference evidence="9" key="1">
    <citation type="submission" date="2021-10" db="EMBL/GenBank/DDBJ databases">
        <title>Streptomyces nigrumlapis sp.nov.,an antimicrobial producing actinobacterium isolated from Black Gobi rocks.</title>
        <authorList>
            <person name="Wen Y."/>
            <person name="Zhang W."/>
            <person name="Liu X.G."/>
        </authorList>
    </citation>
    <scope>NUCLEOTIDE SEQUENCE</scope>
    <source>
        <strain evidence="9">ST13-2-2</strain>
    </source>
</reference>
<evidence type="ECO:0000313" key="9">
    <source>
        <dbReference type="EMBL" id="UQA97935.1"/>
    </source>
</evidence>
<comment type="subcellular location">
    <subcellularLocation>
        <location evidence="1">Secreted</location>
        <location evidence="1">Cell wall</location>
    </subcellularLocation>
</comment>
<organism evidence="9 10">
    <name type="scientific">Streptomyces halobius</name>
    <dbReference type="NCBI Taxonomy" id="2879846"/>
    <lineage>
        <taxon>Bacteria</taxon>
        <taxon>Bacillati</taxon>
        <taxon>Actinomycetota</taxon>
        <taxon>Actinomycetes</taxon>
        <taxon>Kitasatosporales</taxon>
        <taxon>Streptomycetaceae</taxon>
        <taxon>Streptomyces</taxon>
    </lineage>
</organism>
<name>A0ABY4MK14_9ACTN</name>
<evidence type="ECO:0000256" key="4">
    <source>
        <dbReference type="ARBA" id="ARBA00022729"/>
    </source>
</evidence>
<feature type="compositionally biased region" description="Polar residues" evidence="7">
    <location>
        <begin position="1"/>
        <end position="12"/>
    </location>
</feature>